<dbReference type="InterPro" id="IPR007569">
    <property type="entry name" value="DUF559"/>
</dbReference>
<protein>
    <submittedName>
        <fullName evidence="2">Endonuclease domain-containing protein</fullName>
    </submittedName>
</protein>
<reference evidence="3" key="1">
    <citation type="journal article" date="2019" name="Int. J. Syst. Evol. Microbiol.">
        <title>The Global Catalogue of Microorganisms (GCM) 10K type strain sequencing project: providing services to taxonomists for standard genome sequencing and annotation.</title>
        <authorList>
            <consortium name="The Broad Institute Genomics Platform"/>
            <consortium name="The Broad Institute Genome Sequencing Center for Infectious Disease"/>
            <person name="Wu L."/>
            <person name="Ma J."/>
        </authorList>
    </citation>
    <scope>NUCLEOTIDE SEQUENCE [LARGE SCALE GENOMIC DNA]</scope>
    <source>
        <strain evidence="3">Q85</strain>
    </source>
</reference>
<dbReference type="Proteomes" id="UP001597283">
    <property type="component" value="Unassembled WGS sequence"/>
</dbReference>
<dbReference type="InterPro" id="IPR011335">
    <property type="entry name" value="Restrct_endonuc-II-like"/>
</dbReference>
<dbReference type="EMBL" id="JBHUFC010000003">
    <property type="protein sequence ID" value="MFD1787622.1"/>
    <property type="molecule type" value="Genomic_DNA"/>
</dbReference>
<dbReference type="PANTHER" id="PTHR38590">
    <property type="entry name" value="BLL0828 PROTEIN"/>
    <property type="match status" value="1"/>
</dbReference>
<evidence type="ECO:0000313" key="2">
    <source>
        <dbReference type="EMBL" id="MFD1787622.1"/>
    </source>
</evidence>
<keyword evidence="2" id="KW-0255">Endonuclease</keyword>
<dbReference type="InterPro" id="IPR047216">
    <property type="entry name" value="Endonuclease_DUF559_bact"/>
</dbReference>
<sequence>MTLPEVQLWQQLRGSPQGVSFRRQHPIGPYVVDFFCPKASLVIEIDGISRDMANRPARDALRDAFLADNGYRVLRIAAARILADPTGTAEAIVSRAARPLHQPAAGPPPRVGED</sequence>
<organism evidence="2 3">
    <name type="scientific">Sphingomonas floccifaciens</name>
    <dbReference type="NCBI Taxonomy" id="1844115"/>
    <lineage>
        <taxon>Bacteria</taxon>
        <taxon>Pseudomonadati</taxon>
        <taxon>Pseudomonadota</taxon>
        <taxon>Alphaproteobacteria</taxon>
        <taxon>Sphingomonadales</taxon>
        <taxon>Sphingomonadaceae</taxon>
        <taxon>Sphingomonas</taxon>
    </lineage>
</organism>
<name>A0ABW4NBU7_9SPHN</name>
<gene>
    <name evidence="2" type="ORF">ACFSC3_08565</name>
</gene>
<accession>A0ABW4NBU7</accession>
<dbReference type="SUPFAM" id="SSF52980">
    <property type="entry name" value="Restriction endonuclease-like"/>
    <property type="match status" value="1"/>
</dbReference>
<dbReference type="PANTHER" id="PTHR38590:SF1">
    <property type="entry name" value="BLL0828 PROTEIN"/>
    <property type="match status" value="1"/>
</dbReference>
<comment type="caution">
    <text evidence="2">The sequence shown here is derived from an EMBL/GenBank/DDBJ whole genome shotgun (WGS) entry which is preliminary data.</text>
</comment>
<dbReference type="Pfam" id="PF04480">
    <property type="entry name" value="DUF559"/>
    <property type="match status" value="1"/>
</dbReference>
<keyword evidence="3" id="KW-1185">Reference proteome</keyword>
<dbReference type="CDD" id="cd01038">
    <property type="entry name" value="Endonuclease_DUF559"/>
    <property type="match status" value="1"/>
</dbReference>
<dbReference type="Gene3D" id="3.40.960.10">
    <property type="entry name" value="VSR Endonuclease"/>
    <property type="match status" value="1"/>
</dbReference>
<feature type="domain" description="DUF559" evidence="1">
    <location>
        <begin position="1"/>
        <end position="94"/>
    </location>
</feature>
<dbReference type="GO" id="GO:0004519">
    <property type="term" value="F:endonuclease activity"/>
    <property type="evidence" value="ECO:0007669"/>
    <property type="project" value="UniProtKB-KW"/>
</dbReference>
<proteinExistence type="predicted"/>
<evidence type="ECO:0000259" key="1">
    <source>
        <dbReference type="Pfam" id="PF04480"/>
    </source>
</evidence>
<evidence type="ECO:0000313" key="3">
    <source>
        <dbReference type="Proteomes" id="UP001597283"/>
    </source>
</evidence>
<keyword evidence="2" id="KW-0540">Nuclease</keyword>
<keyword evidence="2" id="KW-0378">Hydrolase</keyword>